<dbReference type="PANTHER" id="PTHR37164">
    <property type="entry name" value="BACTERIOHEMERYTHRIN"/>
    <property type="match status" value="1"/>
</dbReference>
<comment type="similarity">
    <text evidence="1">Belongs to the hemerythrin family.</text>
</comment>
<dbReference type="GO" id="GO:0046872">
    <property type="term" value="F:metal ion binding"/>
    <property type="evidence" value="ECO:0007669"/>
    <property type="project" value="UniProtKB-KW"/>
</dbReference>
<dbReference type="STRING" id="36745.CLSAP_36450"/>
<keyword evidence="6" id="KW-1185">Reference proteome</keyword>
<dbReference type="InterPro" id="IPR035938">
    <property type="entry name" value="Hemerythrin-like_sf"/>
</dbReference>
<dbReference type="PANTHER" id="PTHR37164:SF1">
    <property type="entry name" value="BACTERIOHEMERYTHRIN"/>
    <property type="match status" value="1"/>
</dbReference>
<dbReference type="eggNOG" id="COG2703">
    <property type="taxonomic scope" value="Bacteria"/>
</dbReference>
<dbReference type="Gene3D" id="1.20.120.50">
    <property type="entry name" value="Hemerythrin-like"/>
    <property type="match status" value="1"/>
</dbReference>
<proteinExistence type="inferred from homology"/>
<keyword evidence="2" id="KW-0479">Metal-binding</keyword>
<accession>M1LWQ0</accession>
<organism evidence="5 6">
    <name type="scientific">Clostridium saccharoperbutylacetonicum N1-4(HMT)</name>
    <dbReference type="NCBI Taxonomy" id="931276"/>
    <lineage>
        <taxon>Bacteria</taxon>
        <taxon>Bacillati</taxon>
        <taxon>Bacillota</taxon>
        <taxon>Clostridia</taxon>
        <taxon>Eubacteriales</taxon>
        <taxon>Clostridiaceae</taxon>
        <taxon>Clostridium</taxon>
    </lineage>
</organism>
<dbReference type="AlphaFoldDB" id="M1LWQ0"/>
<evidence type="ECO:0000256" key="1">
    <source>
        <dbReference type="ARBA" id="ARBA00010587"/>
    </source>
</evidence>
<dbReference type="Proteomes" id="UP000011728">
    <property type="component" value="Chromosome"/>
</dbReference>
<evidence type="ECO:0000259" key="4">
    <source>
        <dbReference type="Pfam" id="PF01814"/>
    </source>
</evidence>
<evidence type="ECO:0000256" key="2">
    <source>
        <dbReference type="ARBA" id="ARBA00022723"/>
    </source>
</evidence>
<protein>
    <submittedName>
        <fullName evidence="5">Hemerythrin-like metal-binding protein</fullName>
    </submittedName>
</protein>
<sequence>MNLTWNCSLSIGVDIIDDQHKELINFVNQFFSSIENEKSSADIINALNFLEEYVIKHFTEEEEIQKKTNYPLLDIQQMQHENFKKDLKEFRKIFEAHGVSTVLALNIHQNLVDWIKNHIMNLDKDLGDFLIEIGYNK</sequence>
<dbReference type="RefSeq" id="WP_015393943.1">
    <property type="nucleotide sequence ID" value="NC_020291.1"/>
</dbReference>
<evidence type="ECO:0000313" key="5">
    <source>
        <dbReference type="EMBL" id="AGF57630.1"/>
    </source>
</evidence>
<dbReference type="NCBIfam" id="NF033749">
    <property type="entry name" value="bact_hemeryth"/>
    <property type="match status" value="1"/>
</dbReference>
<dbReference type="KEGG" id="csr:Cspa_c38700"/>
<dbReference type="EMBL" id="CP004121">
    <property type="protein sequence ID" value="AGF57630.1"/>
    <property type="molecule type" value="Genomic_DNA"/>
</dbReference>
<dbReference type="SUPFAM" id="SSF47188">
    <property type="entry name" value="Hemerythrin-like"/>
    <property type="match status" value="1"/>
</dbReference>
<gene>
    <name evidence="5" type="ORF">Cspa_c38700</name>
</gene>
<reference evidence="5 6" key="1">
    <citation type="submission" date="2013-02" db="EMBL/GenBank/DDBJ databases">
        <title>Genome sequence of Clostridium saccharoperbutylacetonicum N1-4(HMT).</title>
        <authorList>
            <person name="Poehlein A."/>
            <person name="Daniel R."/>
        </authorList>
    </citation>
    <scope>NUCLEOTIDE SEQUENCE [LARGE SCALE GENOMIC DNA]</scope>
    <source>
        <strain evidence="6">N1-4(HMT)</strain>
    </source>
</reference>
<dbReference type="Pfam" id="PF01814">
    <property type="entry name" value="Hemerythrin"/>
    <property type="match status" value="1"/>
</dbReference>
<name>M1LWQ0_9CLOT</name>
<dbReference type="OrthoDB" id="9797092at2"/>
<feature type="domain" description="Hemerythrin-like" evidence="4">
    <location>
        <begin position="12"/>
        <end position="126"/>
    </location>
</feature>
<dbReference type="CDD" id="cd12107">
    <property type="entry name" value="Hemerythrin"/>
    <property type="match status" value="1"/>
</dbReference>
<keyword evidence="3" id="KW-0408">Iron</keyword>
<evidence type="ECO:0000313" key="6">
    <source>
        <dbReference type="Proteomes" id="UP000011728"/>
    </source>
</evidence>
<evidence type="ECO:0000256" key="3">
    <source>
        <dbReference type="ARBA" id="ARBA00023004"/>
    </source>
</evidence>
<dbReference type="HOGENOM" id="CLU_086902_3_1_9"/>
<dbReference type="NCBIfam" id="TIGR02481">
    <property type="entry name" value="hemeryth_dom"/>
    <property type="match status" value="1"/>
</dbReference>
<dbReference type="PATRIC" id="fig|931276.5.peg.3902"/>
<dbReference type="InterPro" id="IPR050669">
    <property type="entry name" value="Hemerythrin"/>
</dbReference>
<dbReference type="InterPro" id="IPR012827">
    <property type="entry name" value="Hemerythrin_metal-bd"/>
</dbReference>
<dbReference type="InterPro" id="IPR012312">
    <property type="entry name" value="Hemerythrin-like"/>
</dbReference>